<evidence type="ECO:0000313" key="3">
    <source>
        <dbReference type="Proteomes" id="UP000807309"/>
    </source>
</evidence>
<accession>A0ABS0C2N0</accession>
<reference evidence="2 3" key="1">
    <citation type="submission" date="2020-10" db="EMBL/GenBank/DDBJ databases">
        <title>Identification of Nocardia species via Next-generation sequencing and recognition of intraspecies genetic diversity.</title>
        <authorList>
            <person name="Li P."/>
            <person name="Li P."/>
            <person name="Lu B."/>
        </authorList>
    </citation>
    <scope>NUCLEOTIDE SEQUENCE [LARGE SCALE GENOMIC DNA]</scope>
    <source>
        <strain evidence="2 3">N-11</strain>
    </source>
</reference>
<sequence>MEQHGKFRAIGKTFGVPVHDIPPEVRAAAEAAFAEFNARPPQVHPDDLPERFKDDLAGTEKDEWYRQSRTEEARDQREAEWLRKKAEWEQRQQEHS</sequence>
<proteinExistence type="predicted"/>
<dbReference type="EMBL" id="JADLRE010000003">
    <property type="protein sequence ID" value="MBF6224634.1"/>
    <property type="molecule type" value="Genomic_DNA"/>
</dbReference>
<dbReference type="RefSeq" id="WP_195031952.1">
    <property type="nucleotide sequence ID" value="NZ_JADLRE010000003.1"/>
</dbReference>
<protein>
    <submittedName>
        <fullName evidence="2">Uncharacterized protein</fullName>
    </submittedName>
</protein>
<dbReference type="Proteomes" id="UP000807309">
    <property type="component" value="Unassembled WGS sequence"/>
</dbReference>
<comment type="caution">
    <text evidence="2">The sequence shown here is derived from an EMBL/GenBank/DDBJ whole genome shotgun (WGS) entry which is preliminary data.</text>
</comment>
<gene>
    <name evidence="2" type="ORF">IU470_05865</name>
</gene>
<keyword evidence="3" id="KW-1185">Reference proteome</keyword>
<feature type="compositionally biased region" description="Basic and acidic residues" evidence="1">
    <location>
        <begin position="44"/>
        <end position="77"/>
    </location>
</feature>
<evidence type="ECO:0000313" key="2">
    <source>
        <dbReference type="EMBL" id="MBF6224634.1"/>
    </source>
</evidence>
<name>A0ABS0C2N0_9NOCA</name>
<feature type="region of interest" description="Disordered" evidence="1">
    <location>
        <begin position="38"/>
        <end position="77"/>
    </location>
</feature>
<evidence type="ECO:0000256" key="1">
    <source>
        <dbReference type="SAM" id="MobiDB-lite"/>
    </source>
</evidence>
<organism evidence="2 3">
    <name type="scientific">Nocardia abscessus</name>
    <dbReference type="NCBI Taxonomy" id="120957"/>
    <lineage>
        <taxon>Bacteria</taxon>
        <taxon>Bacillati</taxon>
        <taxon>Actinomycetota</taxon>
        <taxon>Actinomycetes</taxon>
        <taxon>Mycobacteriales</taxon>
        <taxon>Nocardiaceae</taxon>
        <taxon>Nocardia</taxon>
    </lineage>
</organism>